<proteinExistence type="predicted"/>
<keyword evidence="2" id="KW-0808">Transferase</keyword>
<sequence>MKILNFMKIENIVDPKLVDQMAYNLYLNENTGSQLIFQKPICERARLVLESISIEFLSLWKKLGKIIDKTDIEFIKASGGVSNSDYLLQCISTICQIEIRRMKNIESTSVGTMLLTRITHGHNIDLWSFDVEKVFLPQSVEHKDIILSRNSKL</sequence>
<name>A0A6B2FYM0_MYXSQ</name>
<dbReference type="InterPro" id="IPR018485">
    <property type="entry name" value="FGGY_C"/>
</dbReference>
<dbReference type="AlphaFoldDB" id="A0A6B2FYM0"/>
<accession>A0A6B2FYM0</accession>
<organism evidence="2">
    <name type="scientific">Myxobolus squamalis</name>
    <name type="common">Myxosporean</name>
    <dbReference type="NCBI Taxonomy" id="59785"/>
    <lineage>
        <taxon>Eukaryota</taxon>
        <taxon>Metazoa</taxon>
        <taxon>Cnidaria</taxon>
        <taxon>Myxozoa</taxon>
        <taxon>Myxosporea</taxon>
        <taxon>Bivalvulida</taxon>
        <taxon>Platysporina</taxon>
        <taxon>Myxobolidae</taxon>
        <taxon>Myxobolus</taxon>
    </lineage>
</organism>
<evidence type="ECO:0000313" key="2">
    <source>
        <dbReference type="EMBL" id="NDJ96477.1"/>
    </source>
</evidence>
<dbReference type="Pfam" id="PF02782">
    <property type="entry name" value="FGGY_C"/>
    <property type="match status" value="1"/>
</dbReference>
<dbReference type="Gene3D" id="3.30.420.40">
    <property type="match status" value="1"/>
</dbReference>
<feature type="domain" description="Carbohydrate kinase FGGY C-terminal" evidence="1">
    <location>
        <begin position="46"/>
        <end position="116"/>
    </location>
</feature>
<evidence type="ECO:0000259" key="1">
    <source>
        <dbReference type="Pfam" id="PF02782"/>
    </source>
</evidence>
<reference evidence="2" key="1">
    <citation type="submission" date="2018-11" db="EMBL/GenBank/DDBJ databases">
        <title>Myxobolus squamalis genome and transcriptome.</title>
        <authorList>
            <person name="Yahalomi D."/>
            <person name="Atkinson S.D."/>
            <person name="Neuhof M."/>
            <person name="Chang E.S."/>
            <person name="Philippe H."/>
            <person name="Cartwright P."/>
            <person name="Bartholomew J.L."/>
            <person name="Huchon D."/>
        </authorList>
    </citation>
    <scope>NUCLEOTIDE SEQUENCE</scope>
    <source>
        <strain evidence="2">71B08</strain>
        <tissue evidence="2">Whole</tissue>
    </source>
</reference>
<dbReference type="EMBL" id="GHBR01001123">
    <property type="protein sequence ID" value="NDJ96477.1"/>
    <property type="molecule type" value="Transcribed_RNA"/>
</dbReference>
<dbReference type="GO" id="GO:0005975">
    <property type="term" value="P:carbohydrate metabolic process"/>
    <property type="evidence" value="ECO:0007669"/>
    <property type="project" value="InterPro"/>
</dbReference>
<protein>
    <submittedName>
        <fullName evidence="2">Glycerol kinase (Trinotate prediction)</fullName>
    </submittedName>
</protein>
<dbReference type="SUPFAM" id="SSF53067">
    <property type="entry name" value="Actin-like ATPase domain"/>
    <property type="match status" value="1"/>
</dbReference>
<dbReference type="InterPro" id="IPR043129">
    <property type="entry name" value="ATPase_NBD"/>
</dbReference>
<keyword evidence="2" id="KW-0418">Kinase</keyword>
<dbReference type="GO" id="GO:0016301">
    <property type="term" value="F:kinase activity"/>
    <property type="evidence" value="ECO:0007669"/>
    <property type="project" value="UniProtKB-KW"/>
</dbReference>